<reference evidence="2 3" key="1">
    <citation type="journal article" date="2012" name="Environ. Microbiol.">
        <title>The genome sequence of Desulfatibacillum alkenivorans AK-01: a blueprint for anaerobic alkane oxidation.</title>
        <authorList>
            <person name="Callaghan A.V."/>
            <person name="Morris B.E."/>
            <person name="Pereira I.A."/>
            <person name="McInerney M.J."/>
            <person name="Austin R.N."/>
            <person name="Groves J.T."/>
            <person name="Kukor J.J."/>
            <person name="Suflita J.M."/>
            <person name="Young L.Y."/>
            <person name="Zylstra G.J."/>
            <person name="Wawrik B."/>
        </authorList>
    </citation>
    <scope>NUCLEOTIDE SEQUENCE [LARGE SCALE GENOMIC DNA]</scope>
    <source>
        <strain evidence="2 3">AK-01</strain>
    </source>
</reference>
<keyword evidence="3" id="KW-1185">Reference proteome</keyword>
<keyword evidence="1" id="KW-1133">Transmembrane helix</keyword>
<dbReference type="Proteomes" id="UP000000739">
    <property type="component" value="Chromosome"/>
</dbReference>
<proteinExistence type="predicted"/>
<dbReference type="Pfam" id="PF09945">
    <property type="entry name" value="DUF2177"/>
    <property type="match status" value="1"/>
</dbReference>
<sequence>MAIKNTLAAYALTLLVYMAGDILWVGFFAKGYYHRRMGALFSDQVNWIAASLFYLIFVCGVLVFVVYPAISGDNFKEALWKGMLFGLVTYGTFDLVSMALFKGWHADVVVIDMAWGMVITGAVSAAGFFIVKWLN</sequence>
<keyword evidence="1 2" id="KW-0812">Transmembrane</keyword>
<keyword evidence="1" id="KW-0472">Membrane</keyword>
<feature type="transmembrane region" description="Helical" evidence="1">
    <location>
        <begin position="47"/>
        <end position="70"/>
    </location>
</feature>
<evidence type="ECO:0000313" key="2">
    <source>
        <dbReference type="EMBL" id="ACL03730.1"/>
    </source>
</evidence>
<dbReference type="EMBL" id="CP001322">
    <property type="protein sequence ID" value="ACL03730.1"/>
    <property type="molecule type" value="Genomic_DNA"/>
</dbReference>
<gene>
    <name evidence="2" type="ordered locus">Dalk_2034</name>
</gene>
<organism evidence="2 3">
    <name type="scientific">Desulfatibacillum aliphaticivorans</name>
    <dbReference type="NCBI Taxonomy" id="218208"/>
    <lineage>
        <taxon>Bacteria</taxon>
        <taxon>Pseudomonadati</taxon>
        <taxon>Thermodesulfobacteriota</taxon>
        <taxon>Desulfobacteria</taxon>
        <taxon>Desulfobacterales</taxon>
        <taxon>Desulfatibacillaceae</taxon>
        <taxon>Desulfatibacillum</taxon>
    </lineage>
</organism>
<dbReference type="InterPro" id="IPR018687">
    <property type="entry name" value="DUF2177_membr"/>
</dbReference>
<feature type="transmembrane region" description="Helical" evidence="1">
    <location>
        <begin position="113"/>
        <end position="134"/>
    </location>
</feature>
<protein>
    <submittedName>
        <fullName evidence="2">Transmembrane protein</fullName>
    </submittedName>
</protein>
<evidence type="ECO:0000256" key="1">
    <source>
        <dbReference type="SAM" id="Phobius"/>
    </source>
</evidence>
<dbReference type="HOGENOM" id="CLU_140354_0_0_7"/>
<name>B8FG50_DESAL</name>
<feature type="transmembrane region" description="Helical" evidence="1">
    <location>
        <begin position="82"/>
        <end position="101"/>
    </location>
</feature>
<evidence type="ECO:0000313" key="3">
    <source>
        <dbReference type="Proteomes" id="UP000000739"/>
    </source>
</evidence>
<dbReference type="RefSeq" id="WP_012611159.1">
    <property type="nucleotide sequence ID" value="NC_011768.1"/>
</dbReference>
<dbReference type="KEGG" id="dal:Dalk_2034"/>
<dbReference type="eggNOG" id="COG4852">
    <property type="taxonomic scope" value="Bacteria"/>
</dbReference>
<accession>B8FG50</accession>
<dbReference type="AlphaFoldDB" id="B8FG50"/>
<feature type="transmembrane region" description="Helical" evidence="1">
    <location>
        <begin position="7"/>
        <end position="27"/>
    </location>
</feature>